<accession>A0ABU8IW30</accession>
<organism evidence="2 3">
    <name type="scientific">Paraburkholderia bengalensis</name>
    <dbReference type="NCBI Taxonomy" id="2747562"/>
    <lineage>
        <taxon>Bacteria</taxon>
        <taxon>Pseudomonadati</taxon>
        <taxon>Pseudomonadota</taxon>
        <taxon>Betaproteobacteria</taxon>
        <taxon>Burkholderiales</taxon>
        <taxon>Burkholderiaceae</taxon>
        <taxon>Paraburkholderia</taxon>
    </lineage>
</organism>
<sequence>MKRLSIALAAALLSSTMAIAAPATAPARIRGTISSVDAGKIVIHTSSGQDLPVALNADTKYLGVIESSLDKVEQGSYIGTATKSVGPTQVALEVTVFPPAMKGIGEGHYAWDTLPDTTLSGHSNTSSAMTNGNVVSVSAPSAATVHSAMTNGNVSAASAQNGVKKLTVSYNGGSQTIVVPPTAPIVTFRPGSTADLTKGAAVFIQGATSGGETTAGLVAVGIGGVKPPM</sequence>
<evidence type="ECO:0008006" key="4">
    <source>
        <dbReference type="Google" id="ProtNLM"/>
    </source>
</evidence>
<proteinExistence type="predicted"/>
<keyword evidence="1" id="KW-0732">Signal</keyword>
<reference evidence="2 3" key="1">
    <citation type="journal article" date="2022" name="Arch. Microbiol.">
        <title>Paraburkholderia bengalensis sp. nov. isolated from roots of Oryza sativa, IR64.</title>
        <authorList>
            <person name="Nag P."/>
            <person name="Mondal N."/>
            <person name="Sarkar J."/>
            <person name="Das S."/>
        </authorList>
    </citation>
    <scope>NUCLEOTIDE SEQUENCE [LARGE SCALE GENOMIC DNA]</scope>
    <source>
        <strain evidence="2 3">IR64_4_BI</strain>
    </source>
</reference>
<keyword evidence="3" id="KW-1185">Reference proteome</keyword>
<evidence type="ECO:0000313" key="3">
    <source>
        <dbReference type="Proteomes" id="UP001386437"/>
    </source>
</evidence>
<dbReference type="EMBL" id="JACFYJ010000036">
    <property type="protein sequence ID" value="MEI5999637.1"/>
    <property type="molecule type" value="Genomic_DNA"/>
</dbReference>
<feature type="chain" id="PRO_5045058535" description="DUF5666 domain-containing protein" evidence="1">
    <location>
        <begin position="21"/>
        <end position="229"/>
    </location>
</feature>
<name>A0ABU8IW30_9BURK</name>
<gene>
    <name evidence="2" type="ORF">H3V53_21245</name>
</gene>
<protein>
    <recommendedName>
        <fullName evidence="4">DUF5666 domain-containing protein</fullName>
    </recommendedName>
</protein>
<dbReference type="RefSeq" id="WP_336599663.1">
    <property type="nucleotide sequence ID" value="NZ_JACFYJ010000036.1"/>
</dbReference>
<dbReference type="Proteomes" id="UP001386437">
    <property type="component" value="Unassembled WGS sequence"/>
</dbReference>
<evidence type="ECO:0000313" key="2">
    <source>
        <dbReference type="EMBL" id="MEI5999637.1"/>
    </source>
</evidence>
<feature type="signal peptide" evidence="1">
    <location>
        <begin position="1"/>
        <end position="20"/>
    </location>
</feature>
<comment type="caution">
    <text evidence="2">The sequence shown here is derived from an EMBL/GenBank/DDBJ whole genome shotgun (WGS) entry which is preliminary data.</text>
</comment>
<evidence type="ECO:0000256" key="1">
    <source>
        <dbReference type="SAM" id="SignalP"/>
    </source>
</evidence>